<feature type="region of interest" description="Disordered" evidence="1">
    <location>
        <begin position="1"/>
        <end position="351"/>
    </location>
</feature>
<feature type="compositionally biased region" description="Basic and acidic residues" evidence="1">
    <location>
        <begin position="176"/>
        <end position="195"/>
    </location>
</feature>
<dbReference type="GO" id="GO:0006338">
    <property type="term" value="P:chromatin remodeling"/>
    <property type="evidence" value="ECO:0007669"/>
    <property type="project" value="InterPro"/>
</dbReference>
<protein>
    <submittedName>
        <fullName evidence="3">PAPA-1-domain-containing protein</fullName>
    </submittedName>
</protein>
<dbReference type="InterPro" id="IPR029523">
    <property type="entry name" value="INO80B/Ies2"/>
</dbReference>
<feature type="compositionally biased region" description="Low complexity" evidence="1">
    <location>
        <begin position="206"/>
        <end position="227"/>
    </location>
</feature>
<evidence type="ECO:0000313" key="4">
    <source>
        <dbReference type="Proteomes" id="UP000276215"/>
    </source>
</evidence>
<sequence>MSTRRKRADTVTTKAPPPKRKRDSDSESESSPDSDSELSDLGEEDLEEPIDFQQARKANESDDDDDEDEDEEEDFDESSDEDDTPEEAEDSYVFEEDKDVSEEEPPKKGTGKALLKEPVSRASNRRKSTYPAPTHRRKPNTSAPGSSLRESITASSRNRNNQKAAPQPRGKAGGKATEEKPFKLTLKVGKDKLREATSNWTPPPAAADSGPGTTAAATPESSASVTSDGIPPPRAPTMTLPTRAGRGRKIVEEETSSSSSEEEEEDEDEDAEGEDEDAEGEEVDIEEDAEGVLEDDGLNDEDAEGETDDEELIDSDDATNNNTGVNSPDFRSRTGTPDLSKLTRRQRGRFDELYSADLLELPTGIGMPSAAKIVPLTADEAALKRAEMARRRKNLTDQRLEEEKMDTINKLLKKQTPKMRKGRGTGDATPAGGPYADSTMGGISDIPAPPPTMVRWVSNASGIRLGVPEAWMGGPAGAVFEKQIAPEVIGRRKMVEVFDDPMDIDMKA</sequence>
<dbReference type="OrthoDB" id="2021186at2759"/>
<feature type="compositionally biased region" description="Acidic residues" evidence="1">
    <location>
        <begin position="61"/>
        <end position="103"/>
    </location>
</feature>
<evidence type="ECO:0000256" key="1">
    <source>
        <dbReference type="SAM" id="MobiDB-lite"/>
    </source>
</evidence>
<feature type="region of interest" description="Disordered" evidence="1">
    <location>
        <begin position="415"/>
        <end position="436"/>
    </location>
</feature>
<dbReference type="STRING" id="1336337.A0A3N4JVZ3"/>
<dbReference type="PANTHER" id="PTHR21561:SF12">
    <property type="entry name" value="INO80 COMPLEX SUBUNIT B"/>
    <property type="match status" value="1"/>
</dbReference>
<dbReference type="EMBL" id="ML120376">
    <property type="protein sequence ID" value="RPB00992.1"/>
    <property type="molecule type" value="Genomic_DNA"/>
</dbReference>
<dbReference type="InterPro" id="IPR006880">
    <property type="entry name" value="INO80B_C"/>
</dbReference>
<proteinExistence type="predicted"/>
<dbReference type="SMART" id="SM01406">
    <property type="entry name" value="PAPA-1"/>
    <property type="match status" value="1"/>
</dbReference>
<dbReference type="AlphaFoldDB" id="A0A3N4JVZ3"/>
<gene>
    <name evidence="3" type="ORF">L873DRAFT_1678387</name>
</gene>
<organism evidence="3 4">
    <name type="scientific">Choiromyces venosus 120613-1</name>
    <dbReference type="NCBI Taxonomy" id="1336337"/>
    <lineage>
        <taxon>Eukaryota</taxon>
        <taxon>Fungi</taxon>
        <taxon>Dikarya</taxon>
        <taxon>Ascomycota</taxon>
        <taxon>Pezizomycotina</taxon>
        <taxon>Pezizomycetes</taxon>
        <taxon>Pezizales</taxon>
        <taxon>Tuberaceae</taxon>
        <taxon>Choiromyces</taxon>
    </lineage>
</organism>
<name>A0A3N4JVZ3_9PEZI</name>
<evidence type="ECO:0000259" key="2">
    <source>
        <dbReference type="SMART" id="SM01406"/>
    </source>
</evidence>
<dbReference type="GO" id="GO:0031011">
    <property type="term" value="C:Ino80 complex"/>
    <property type="evidence" value="ECO:0007669"/>
    <property type="project" value="InterPro"/>
</dbReference>
<feature type="domain" description="INO80 complex subunit B-like conserved region" evidence="2">
    <location>
        <begin position="380"/>
        <end position="471"/>
    </location>
</feature>
<feature type="compositionally biased region" description="Acidic residues" evidence="1">
    <location>
        <begin position="260"/>
        <end position="317"/>
    </location>
</feature>
<dbReference type="PANTHER" id="PTHR21561">
    <property type="entry name" value="INO80 COMPLEX SUBUNIT B"/>
    <property type="match status" value="1"/>
</dbReference>
<evidence type="ECO:0000313" key="3">
    <source>
        <dbReference type="EMBL" id="RPB00992.1"/>
    </source>
</evidence>
<feature type="compositionally biased region" description="Acidic residues" evidence="1">
    <location>
        <begin position="26"/>
        <end position="50"/>
    </location>
</feature>
<accession>A0A3N4JVZ3</accession>
<reference evidence="3 4" key="1">
    <citation type="journal article" date="2018" name="Nat. Ecol. Evol.">
        <title>Pezizomycetes genomes reveal the molecular basis of ectomycorrhizal truffle lifestyle.</title>
        <authorList>
            <person name="Murat C."/>
            <person name="Payen T."/>
            <person name="Noel B."/>
            <person name="Kuo A."/>
            <person name="Morin E."/>
            <person name="Chen J."/>
            <person name="Kohler A."/>
            <person name="Krizsan K."/>
            <person name="Balestrini R."/>
            <person name="Da Silva C."/>
            <person name="Montanini B."/>
            <person name="Hainaut M."/>
            <person name="Levati E."/>
            <person name="Barry K.W."/>
            <person name="Belfiori B."/>
            <person name="Cichocki N."/>
            <person name="Clum A."/>
            <person name="Dockter R.B."/>
            <person name="Fauchery L."/>
            <person name="Guy J."/>
            <person name="Iotti M."/>
            <person name="Le Tacon F."/>
            <person name="Lindquist E.A."/>
            <person name="Lipzen A."/>
            <person name="Malagnac F."/>
            <person name="Mello A."/>
            <person name="Molinier V."/>
            <person name="Miyauchi S."/>
            <person name="Poulain J."/>
            <person name="Riccioni C."/>
            <person name="Rubini A."/>
            <person name="Sitrit Y."/>
            <person name="Splivallo R."/>
            <person name="Traeger S."/>
            <person name="Wang M."/>
            <person name="Zifcakova L."/>
            <person name="Wipf D."/>
            <person name="Zambonelli A."/>
            <person name="Paolocci F."/>
            <person name="Nowrousian M."/>
            <person name="Ottonello S."/>
            <person name="Baldrian P."/>
            <person name="Spatafora J.W."/>
            <person name="Henrissat B."/>
            <person name="Nagy L.G."/>
            <person name="Aury J.M."/>
            <person name="Wincker P."/>
            <person name="Grigoriev I.V."/>
            <person name="Bonfante P."/>
            <person name="Martin F.M."/>
        </authorList>
    </citation>
    <scope>NUCLEOTIDE SEQUENCE [LARGE SCALE GENOMIC DNA]</scope>
    <source>
        <strain evidence="3 4">120613-1</strain>
    </source>
</reference>
<dbReference type="Proteomes" id="UP000276215">
    <property type="component" value="Unassembled WGS sequence"/>
</dbReference>
<keyword evidence="4" id="KW-1185">Reference proteome</keyword>
<feature type="compositionally biased region" description="Basic residues" evidence="1">
    <location>
        <begin position="123"/>
        <end position="139"/>
    </location>
</feature>
<feature type="compositionally biased region" description="Polar residues" evidence="1">
    <location>
        <begin position="140"/>
        <end position="164"/>
    </location>
</feature>
<dbReference type="Pfam" id="PF04795">
    <property type="entry name" value="PAPA-1"/>
    <property type="match status" value="1"/>
</dbReference>